<protein>
    <recommendedName>
        <fullName evidence="1">F-box domain-containing protein</fullName>
    </recommendedName>
</protein>
<proteinExistence type="predicted"/>
<dbReference type="InterPro" id="IPR001810">
    <property type="entry name" value="F-box_dom"/>
</dbReference>
<organism evidence="2">
    <name type="scientific">Culex tarsalis</name>
    <name type="common">Encephalitis mosquito</name>
    <dbReference type="NCBI Taxonomy" id="7177"/>
    <lineage>
        <taxon>Eukaryota</taxon>
        <taxon>Metazoa</taxon>
        <taxon>Ecdysozoa</taxon>
        <taxon>Arthropoda</taxon>
        <taxon>Hexapoda</taxon>
        <taxon>Insecta</taxon>
        <taxon>Pterygota</taxon>
        <taxon>Neoptera</taxon>
        <taxon>Endopterygota</taxon>
        <taxon>Diptera</taxon>
        <taxon>Nematocera</taxon>
        <taxon>Culicoidea</taxon>
        <taxon>Culicidae</taxon>
        <taxon>Culicinae</taxon>
        <taxon>Culicini</taxon>
        <taxon>Culex</taxon>
        <taxon>Culex</taxon>
    </lineage>
</organism>
<evidence type="ECO:0000259" key="1">
    <source>
        <dbReference type="PROSITE" id="PS50181"/>
    </source>
</evidence>
<dbReference type="PROSITE" id="PS50181">
    <property type="entry name" value="FBOX"/>
    <property type="match status" value="1"/>
</dbReference>
<accession>A0A1Q3EVK4</accession>
<dbReference type="AlphaFoldDB" id="A0A1Q3EVK4"/>
<dbReference type="SUPFAM" id="SSF52047">
    <property type="entry name" value="RNI-like"/>
    <property type="match status" value="1"/>
</dbReference>
<dbReference type="Gene3D" id="1.20.1280.50">
    <property type="match status" value="1"/>
</dbReference>
<dbReference type="SMART" id="SM00256">
    <property type="entry name" value="FBOX"/>
    <property type="match status" value="1"/>
</dbReference>
<dbReference type="InterPro" id="IPR036047">
    <property type="entry name" value="F-box-like_dom_sf"/>
</dbReference>
<dbReference type="InterPro" id="IPR032675">
    <property type="entry name" value="LRR_dom_sf"/>
</dbReference>
<dbReference type="EMBL" id="GFDL01015712">
    <property type="protein sequence ID" value="JAV19333.1"/>
    <property type="molecule type" value="Transcribed_RNA"/>
</dbReference>
<evidence type="ECO:0000313" key="2">
    <source>
        <dbReference type="EMBL" id="JAV19333.1"/>
    </source>
</evidence>
<name>A0A1Q3EVK4_CULTA</name>
<dbReference type="Pfam" id="PF12937">
    <property type="entry name" value="F-box-like"/>
    <property type="match status" value="1"/>
</dbReference>
<reference evidence="2" key="1">
    <citation type="submission" date="2017-01" db="EMBL/GenBank/DDBJ databases">
        <title>A deep insight into the sialotranscriptome of adult male and female Cluex tarsalis mosquitoes.</title>
        <authorList>
            <person name="Ribeiro J.M."/>
            <person name="Moreira F."/>
            <person name="Bernard K.A."/>
            <person name="Calvo E."/>
        </authorList>
    </citation>
    <scope>NUCLEOTIDE SEQUENCE</scope>
    <source>
        <strain evidence="2">Kern County</strain>
        <tissue evidence="2">Salivary glands</tissue>
    </source>
</reference>
<dbReference type="SUPFAM" id="SSF81383">
    <property type="entry name" value="F-box domain"/>
    <property type="match status" value="1"/>
</dbReference>
<feature type="domain" description="F-box" evidence="1">
    <location>
        <begin position="3"/>
        <end position="49"/>
    </location>
</feature>
<sequence length="437" mass="50158">MSERSINDFPVEVLSKVFDLLDFDERKTAKQVCRNWYGILSQERYLRRSILRLVRCLAQDGGSLDKIHHFPVVKIGEVKNNDAVLAKIREFLFSEKVSDSLVEIHLEKFNHPLGSIFDDPAGETTCNLPKLEKIKFAECVKFGSNPVINAPRLKSVQLGCRRGNYYEGDMVIPFVERIQEMDLNASNAVCGRFLSSANNLRRLTMMNQGAMSPQNLQTLKKAFCSVEELNLRCFCKTTIQNLPHLLQDANNLRTLSIATFNFDLNVLAPLENLLELNLHSITLESETFNSKVILPQLKKLQTIAIVTKWIEAPNLKSLTLHEGSHDCRLGDDQTKQFFARCSNNLQVLHLKDLELRKSCVEAITVLKNLEILSMVDVMIDTKDVTRIFQQLSRLRWTRFENVYSKKHGCEQADLLRKFYDGIRQRYVNCAVIVQFDD</sequence>
<dbReference type="Gene3D" id="3.80.10.10">
    <property type="entry name" value="Ribonuclease Inhibitor"/>
    <property type="match status" value="1"/>
</dbReference>